<evidence type="ECO:0000313" key="2">
    <source>
        <dbReference type="EMBL" id="KAF9078293.1"/>
    </source>
</evidence>
<dbReference type="AlphaFoldDB" id="A0A9P5QA03"/>
<name>A0A9P5QA03_9AGAR</name>
<keyword evidence="3" id="KW-1185">Reference proteome</keyword>
<dbReference type="EMBL" id="JADNRY010000001">
    <property type="protein sequence ID" value="KAF9078293.1"/>
    <property type="molecule type" value="Genomic_DNA"/>
</dbReference>
<proteinExistence type="predicted"/>
<dbReference type="OrthoDB" id="3259067at2759"/>
<accession>A0A9P5QA03</accession>
<feature type="transmembrane region" description="Helical" evidence="1">
    <location>
        <begin position="125"/>
        <end position="147"/>
    </location>
</feature>
<evidence type="ECO:0000313" key="3">
    <source>
        <dbReference type="Proteomes" id="UP000772434"/>
    </source>
</evidence>
<feature type="transmembrane region" description="Helical" evidence="1">
    <location>
        <begin position="87"/>
        <end position="105"/>
    </location>
</feature>
<feature type="transmembrane region" description="Helical" evidence="1">
    <location>
        <begin position="46"/>
        <end position="67"/>
    </location>
</feature>
<evidence type="ECO:0000256" key="1">
    <source>
        <dbReference type="SAM" id="Phobius"/>
    </source>
</evidence>
<keyword evidence="1" id="KW-0472">Membrane</keyword>
<gene>
    <name evidence="2" type="ORF">BDP27DRAFT_1309361</name>
</gene>
<organism evidence="2 3">
    <name type="scientific">Rhodocollybia butyracea</name>
    <dbReference type="NCBI Taxonomy" id="206335"/>
    <lineage>
        <taxon>Eukaryota</taxon>
        <taxon>Fungi</taxon>
        <taxon>Dikarya</taxon>
        <taxon>Basidiomycota</taxon>
        <taxon>Agaricomycotina</taxon>
        <taxon>Agaricomycetes</taxon>
        <taxon>Agaricomycetidae</taxon>
        <taxon>Agaricales</taxon>
        <taxon>Marasmiineae</taxon>
        <taxon>Omphalotaceae</taxon>
        <taxon>Rhodocollybia</taxon>
    </lineage>
</organism>
<sequence>MTNAPAGQEPIITTFVTIHTFVWTCSSIIILTAVLSPNVQRLPTWINLNLSWIIACFVYAFLLTTGQLYKANPSPNICLFQGATVNALPPLVAGTTLALALQLWLNVCPLPAKRIYTISPRHRDLILIVFPYVVPLIEFFSSFGYAVRHPEQATLTNSGMFCGLKHSLPGKISTIYSALLVIPTVFVEGMISQHIYRNWYKPSNKNGRDAFAMMIRFALFTLFGIVGVIVSVLNLTIEADSAVVNILESLPPMSFVFIFGLQEDLVQVWLSWRQKPREKSTQTFSMYSTETA</sequence>
<keyword evidence="1" id="KW-0812">Transmembrane</keyword>
<reference evidence="2" key="1">
    <citation type="submission" date="2020-11" db="EMBL/GenBank/DDBJ databases">
        <authorList>
            <consortium name="DOE Joint Genome Institute"/>
            <person name="Ahrendt S."/>
            <person name="Riley R."/>
            <person name="Andreopoulos W."/>
            <person name="Labutti K."/>
            <person name="Pangilinan J."/>
            <person name="Ruiz-Duenas F.J."/>
            <person name="Barrasa J.M."/>
            <person name="Sanchez-Garcia M."/>
            <person name="Camarero S."/>
            <person name="Miyauchi S."/>
            <person name="Serrano A."/>
            <person name="Linde D."/>
            <person name="Babiker R."/>
            <person name="Drula E."/>
            <person name="Ayuso-Fernandez I."/>
            <person name="Pacheco R."/>
            <person name="Padilla G."/>
            <person name="Ferreira P."/>
            <person name="Barriuso J."/>
            <person name="Kellner H."/>
            <person name="Castanera R."/>
            <person name="Alfaro M."/>
            <person name="Ramirez L."/>
            <person name="Pisabarro A.G."/>
            <person name="Kuo A."/>
            <person name="Tritt A."/>
            <person name="Lipzen A."/>
            <person name="He G."/>
            <person name="Yan M."/>
            <person name="Ng V."/>
            <person name="Cullen D."/>
            <person name="Martin F."/>
            <person name="Rosso M.-N."/>
            <person name="Henrissat B."/>
            <person name="Hibbett D."/>
            <person name="Martinez A.T."/>
            <person name="Grigoriev I.V."/>
        </authorList>
    </citation>
    <scope>NUCLEOTIDE SEQUENCE</scope>
    <source>
        <strain evidence="2">AH 40177</strain>
    </source>
</reference>
<comment type="caution">
    <text evidence="2">The sequence shown here is derived from an EMBL/GenBank/DDBJ whole genome shotgun (WGS) entry which is preliminary data.</text>
</comment>
<protein>
    <submittedName>
        <fullName evidence="2">Uncharacterized protein</fullName>
    </submittedName>
</protein>
<keyword evidence="1" id="KW-1133">Transmembrane helix</keyword>
<feature type="transmembrane region" description="Helical" evidence="1">
    <location>
        <begin position="217"/>
        <end position="237"/>
    </location>
</feature>
<dbReference type="Proteomes" id="UP000772434">
    <property type="component" value="Unassembled WGS sequence"/>
</dbReference>
<feature type="transmembrane region" description="Helical" evidence="1">
    <location>
        <begin position="12"/>
        <end position="34"/>
    </location>
</feature>
<feature type="transmembrane region" description="Helical" evidence="1">
    <location>
        <begin position="175"/>
        <end position="196"/>
    </location>
</feature>